<gene>
    <name evidence="1" type="ORF">BDU57DRAFT_276143</name>
</gene>
<dbReference type="AlphaFoldDB" id="A0A6A5QKX8"/>
<sequence length="144" mass="16841">MQSSSCKISSEKQPWQTLSRVATEPSIFELLDEKRGKKRNFSSGLMIAPYRGWRPKNFAKLHGHKTATLDAEREHVLLLHEDPGYMADTLRDLGRLTYQKHVAEAVVVKSYVMLARWEELERRFSEFDKIFQDDTRIHDQIHAI</sequence>
<accession>A0A6A5QKX8</accession>
<protein>
    <submittedName>
        <fullName evidence="1">Uncharacterized protein</fullName>
    </submittedName>
</protein>
<name>A0A6A5QKX8_AMPQU</name>
<evidence type="ECO:0000313" key="1">
    <source>
        <dbReference type="EMBL" id="KAF1915538.1"/>
    </source>
</evidence>
<reference evidence="1" key="1">
    <citation type="journal article" date="2020" name="Stud. Mycol.">
        <title>101 Dothideomycetes genomes: a test case for predicting lifestyles and emergence of pathogens.</title>
        <authorList>
            <person name="Haridas S."/>
            <person name="Albert R."/>
            <person name="Binder M."/>
            <person name="Bloem J."/>
            <person name="Labutti K."/>
            <person name="Salamov A."/>
            <person name="Andreopoulos B."/>
            <person name="Baker S."/>
            <person name="Barry K."/>
            <person name="Bills G."/>
            <person name="Bluhm B."/>
            <person name="Cannon C."/>
            <person name="Castanera R."/>
            <person name="Culley D."/>
            <person name="Daum C."/>
            <person name="Ezra D."/>
            <person name="Gonzalez J."/>
            <person name="Henrissat B."/>
            <person name="Kuo A."/>
            <person name="Liang C."/>
            <person name="Lipzen A."/>
            <person name="Lutzoni F."/>
            <person name="Magnuson J."/>
            <person name="Mondo S."/>
            <person name="Nolan M."/>
            <person name="Ohm R."/>
            <person name="Pangilinan J."/>
            <person name="Park H.-J."/>
            <person name="Ramirez L."/>
            <person name="Alfaro M."/>
            <person name="Sun H."/>
            <person name="Tritt A."/>
            <person name="Yoshinaga Y."/>
            <person name="Zwiers L.-H."/>
            <person name="Turgeon B."/>
            <person name="Goodwin S."/>
            <person name="Spatafora J."/>
            <person name="Crous P."/>
            <person name="Grigoriev I."/>
        </authorList>
    </citation>
    <scope>NUCLEOTIDE SEQUENCE</scope>
    <source>
        <strain evidence="1">HMLAC05119</strain>
    </source>
</reference>
<dbReference type="Proteomes" id="UP000800096">
    <property type="component" value="Unassembled WGS sequence"/>
</dbReference>
<evidence type="ECO:0000313" key="2">
    <source>
        <dbReference type="Proteomes" id="UP000800096"/>
    </source>
</evidence>
<organism evidence="1 2">
    <name type="scientific">Ampelomyces quisqualis</name>
    <name type="common">Powdery mildew agent</name>
    <dbReference type="NCBI Taxonomy" id="50730"/>
    <lineage>
        <taxon>Eukaryota</taxon>
        <taxon>Fungi</taxon>
        <taxon>Dikarya</taxon>
        <taxon>Ascomycota</taxon>
        <taxon>Pezizomycotina</taxon>
        <taxon>Dothideomycetes</taxon>
        <taxon>Pleosporomycetidae</taxon>
        <taxon>Pleosporales</taxon>
        <taxon>Pleosporineae</taxon>
        <taxon>Phaeosphaeriaceae</taxon>
        <taxon>Ampelomyces</taxon>
    </lineage>
</organism>
<keyword evidence="2" id="KW-1185">Reference proteome</keyword>
<proteinExistence type="predicted"/>
<dbReference type="EMBL" id="ML979136">
    <property type="protein sequence ID" value="KAF1915538.1"/>
    <property type="molecule type" value="Genomic_DNA"/>
</dbReference>